<evidence type="ECO:0000256" key="1">
    <source>
        <dbReference type="SAM" id="MobiDB-lite"/>
    </source>
</evidence>
<evidence type="ECO:0000313" key="3">
    <source>
        <dbReference type="Proteomes" id="UP000265618"/>
    </source>
</evidence>
<feature type="region of interest" description="Disordered" evidence="1">
    <location>
        <begin position="653"/>
        <end position="678"/>
    </location>
</feature>
<sequence>VLPTFNQYMRILVGMGDPVPGLAVTSNYVRVMYALTLGISVGDPVLIRGGRGTGKSYAVSAYALKQSGMSSVLCRVSPATSPRDIQALSSAAEAPSDGSSHGKTGLGIDLGRTLSATMVSTVASMATSMASMSRSMLPSSPSLALTHMDQHGSNGATLVVLDTVDQTNTHAMHALKESIDYIQHPVMLSRCVLDPELEQKALVVQLNPLKEEDFYQVFDALFSPEEILTGDTQEICQSLAHAMVTLRESPAFAGIGLGEAYTLGSNLVLGSNIVSLSLSLGDEEDIDGIVEIDGIEGIEGLDGLEGLGGEEEGERETGSKRLLSDWQCLHRHPEIVAKAAKLAFSAFLRGSETEVQRCMDTLTQALEPCLGADSLAPVSNMGLLLGHLCPGRHPVSISRGPIAREDSESDSDDAVHPISDFVGPTTDSGHFNHRPRFLYVEDMTMDRSLYHWIGQITGLSSSPDQTTLLGSPFTRDRDEEAGRRYRDRKDREIASLLQHQGQWVWGGGSAGTLVSVTPSLPVFNTLCAYAQAWGTAGGDAVPTLAVDTHPGQVHPASVDKDMNILVFGDPSDMDTALAHPFTVMRLTLDDVFTFVTDSLPILAAAACTQARDRLWEFVQSVGERAFCGVVQDTVTEIILEALSAAGTLSTLLTPTGDTDTPNATPGTPVVKQPESDGNQSIVREHKYTPLPLDASAILALFKFPSLPSRGVALATKGLADDIASCEGPVETASLVIARRAMITLLQVLTPEGTIAPRSASSGLTEALQQYYYQHQAHFSIGAVLKDVVLHSLSSSTSTTTPIEEGEDTSLQSLQYWNDVHSSTKGEREIEADAVPWGALVYAPRLSDPTALDTEALRGQLNVNPITRHYFGGPDRDRMSVELLTPDSTMARVHHRLSEASAVLQTTDTDSVAQVHSSILRDTDPHKAGRDAESDTKRFNMVVVLYIPVDSIRTGSVPLCLTPPGWFSTYVTNPFHH</sequence>
<feature type="region of interest" description="Disordered" evidence="1">
    <location>
        <begin position="399"/>
        <end position="427"/>
    </location>
</feature>
<comment type="caution">
    <text evidence="2">The sequence shown here is derived from an EMBL/GenBank/DDBJ whole genome shotgun (WGS) entry which is preliminary data.</text>
</comment>
<dbReference type="Gene3D" id="3.40.50.300">
    <property type="entry name" value="P-loop containing nucleotide triphosphate hydrolases"/>
    <property type="match status" value="1"/>
</dbReference>
<organism evidence="2 3">
    <name type="scientific">Kipferlia bialata</name>
    <dbReference type="NCBI Taxonomy" id="797122"/>
    <lineage>
        <taxon>Eukaryota</taxon>
        <taxon>Metamonada</taxon>
        <taxon>Carpediemonas-like organisms</taxon>
        <taxon>Kipferlia</taxon>
    </lineage>
</organism>
<accession>A0A9K3CUV2</accession>
<dbReference type="AlphaFoldDB" id="A0A9K3CUV2"/>
<dbReference type="Proteomes" id="UP000265618">
    <property type="component" value="Unassembled WGS sequence"/>
</dbReference>
<protein>
    <submittedName>
        <fullName evidence="2">Uncharacterized protein</fullName>
    </submittedName>
</protein>
<evidence type="ECO:0000313" key="2">
    <source>
        <dbReference type="EMBL" id="GIQ83626.1"/>
    </source>
</evidence>
<gene>
    <name evidence="2" type="ORF">KIPB_004976</name>
</gene>
<dbReference type="InterPro" id="IPR027417">
    <property type="entry name" value="P-loop_NTPase"/>
</dbReference>
<feature type="region of interest" description="Disordered" evidence="1">
    <location>
        <begin position="464"/>
        <end position="486"/>
    </location>
</feature>
<keyword evidence="3" id="KW-1185">Reference proteome</keyword>
<dbReference type="SUPFAM" id="SSF52540">
    <property type="entry name" value="P-loop containing nucleoside triphosphate hydrolases"/>
    <property type="match status" value="1"/>
</dbReference>
<feature type="non-terminal residue" evidence="2">
    <location>
        <position position="1"/>
    </location>
</feature>
<dbReference type="EMBL" id="BDIP01001118">
    <property type="protein sequence ID" value="GIQ83626.1"/>
    <property type="molecule type" value="Genomic_DNA"/>
</dbReference>
<reference evidence="2 3" key="1">
    <citation type="journal article" date="2018" name="PLoS ONE">
        <title>The draft genome of Kipferlia bialata reveals reductive genome evolution in fornicate parasites.</title>
        <authorList>
            <person name="Tanifuji G."/>
            <person name="Takabayashi S."/>
            <person name="Kume K."/>
            <person name="Takagi M."/>
            <person name="Nakayama T."/>
            <person name="Kamikawa R."/>
            <person name="Inagaki Y."/>
            <person name="Hashimoto T."/>
        </authorList>
    </citation>
    <scope>NUCLEOTIDE SEQUENCE [LARGE SCALE GENOMIC DNA]</scope>
    <source>
        <strain evidence="2">NY0173</strain>
    </source>
</reference>
<feature type="compositionally biased region" description="Basic and acidic residues" evidence="1">
    <location>
        <begin position="474"/>
        <end position="486"/>
    </location>
</feature>
<feature type="non-terminal residue" evidence="2">
    <location>
        <position position="976"/>
    </location>
</feature>
<name>A0A9K3CUV2_9EUKA</name>
<proteinExistence type="predicted"/>